<keyword evidence="3" id="KW-1185">Reference proteome</keyword>
<reference evidence="1" key="2">
    <citation type="submission" date="2017-06" db="EMBL/GenBank/DDBJ databases">
        <title>WGS assembly of Brachypodium distachyon.</title>
        <authorList>
            <consortium name="The International Brachypodium Initiative"/>
            <person name="Lucas S."/>
            <person name="Harmon-Smith M."/>
            <person name="Lail K."/>
            <person name="Tice H."/>
            <person name="Grimwood J."/>
            <person name="Bruce D."/>
            <person name="Barry K."/>
            <person name="Shu S."/>
            <person name="Lindquist E."/>
            <person name="Wang M."/>
            <person name="Pitluck S."/>
            <person name="Vogel J.P."/>
            <person name="Garvin D.F."/>
            <person name="Mockler T.C."/>
            <person name="Schmutz J."/>
            <person name="Rokhsar D."/>
            <person name="Bevan M.W."/>
        </authorList>
    </citation>
    <scope>NUCLEOTIDE SEQUENCE</scope>
    <source>
        <strain evidence="1">Bd21</strain>
    </source>
</reference>
<name>A0A2K2DFT7_BRADI</name>
<accession>A0A2K2DFT7</accession>
<proteinExistence type="predicted"/>
<sequence>MTPEMSLEANRTGYAFITPDPAEIADQKAFIRSAIHAAAPDLQFELLATTPMVAEMCLRFATAEDRAAAIATQPFELDGFTVEVVREGEQRNCYPAPMPDYLAHINLLNYPKEERAKKDIGSHLGSIGHVEEIDPACFDAPDLSPVGVVVQLQDPRDIPRELRIRYVGWYGSGSVCPREVARNIIPIEVVEVWD</sequence>
<dbReference type="InParanoid" id="A0A2K2DFT7"/>
<dbReference type="PANTHER" id="PTHR34303:SF9">
    <property type="match status" value="1"/>
</dbReference>
<evidence type="ECO:0000313" key="3">
    <source>
        <dbReference type="Proteomes" id="UP000008810"/>
    </source>
</evidence>
<reference evidence="1 2" key="1">
    <citation type="journal article" date="2010" name="Nature">
        <title>Genome sequencing and analysis of the model grass Brachypodium distachyon.</title>
        <authorList>
            <consortium name="International Brachypodium Initiative"/>
        </authorList>
    </citation>
    <scope>NUCLEOTIDE SEQUENCE [LARGE SCALE GENOMIC DNA]</scope>
    <source>
        <strain evidence="1 2">Bd21</strain>
    </source>
</reference>
<dbReference type="OrthoDB" id="675134at2759"/>
<evidence type="ECO:0000313" key="2">
    <source>
        <dbReference type="EnsemblPlants" id="PNT73145"/>
    </source>
</evidence>
<dbReference type="AlphaFoldDB" id="A0A2K2DFT7"/>
<reference evidence="2" key="3">
    <citation type="submission" date="2018-08" db="UniProtKB">
        <authorList>
            <consortium name="EnsemblPlants"/>
        </authorList>
    </citation>
    <scope>IDENTIFICATION</scope>
    <source>
        <strain evidence="2">cv. Bd21</strain>
    </source>
</reference>
<organism evidence="1">
    <name type="scientific">Brachypodium distachyon</name>
    <name type="common">Purple false brome</name>
    <name type="synonym">Trachynia distachya</name>
    <dbReference type="NCBI Taxonomy" id="15368"/>
    <lineage>
        <taxon>Eukaryota</taxon>
        <taxon>Viridiplantae</taxon>
        <taxon>Streptophyta</taxon>
        <taxon>Embryophyta</taxon>
        <taxon>Tracheophyta</taxon>
        <taxon>Spermatophyta</taxon>
        <taxon>Magnoliopsida</taxon>
        <taxon>Liliopsida</taxon>
        <taxon>Poales</taxon>
        <taxon>Poaceae</taxon>
        <taxon>BOP clade</taxon>
        <taxon>Pooideae</taxon>
        <taxon>Stipodae</taxon>
        <taxon>Brachypodieae</taxon>
        <taxon>Brachypodium</taxon>
    </lineage>
</organism>
<evidence type="ECO:0000313" key="1">
    <source>
        <dbReference type="EMBL" id="PNT73145.1"/>
    </source>
</evidence>
<dbReference type="EnsemblPlants" id="PNT73145">
    <property type="protein sequence ID" value="PNT73145"/>
    <property type="gene ID" value="BRADI_2g54206v3"/>
</dbReference>
<gene>
    <name evidence="1" type="ORF">BRADI_2g54206v3</name>
</gene>
<protein>
    <submittedName>
        <fullName evidence="1 2">Uncharacterized protein</fullName>
    </submittedName>
</protein>
<dbReference type="Proteomes" id="UP000008810">
    <property type="component" value="Chromosome 2"/>
</dbReference>
<dbReference type="EMBL" id="CM000881">
    <property type="protein sequence ID" value="PNT73145.1"/>
    <property type="molecule type" value="Genomic_DNA"/>
</dbReference>
<dbReference type="PANTHER" id="PTHR34303">
    <property type="entry name" value="OS01G0890400 PROTEIN-RELATED"/>
    <property type="match status" value="1"/>
</dbReference>
<dbReference type="Gramene" id="PNT73145">
    <property type="protein sequence ID" value="PNT73145"/>
    <property type="gene ID" value="BRADI_2g54206v3"/>
</dbReference>